<feature type="domain" description="SH2" evidence="4">
    <location>
        <begin position="213"/>
        <end position="305"/>
    </location>
</feature>
<feature type="domain" description="PID" evidence="3">
    <location>
        <begin position="25"/>
        <end position="168"/>
    </location>
</feature>
<sequence>MSNEGDVITPSDEELLKELKTGQTFYLKYLGSVQIFESLTKKKPEERDSWTRHCMYHVCHQLGICEENSRPDERLRDKLGEVKIEDKDVELNVALHAFIILDKEGIRILERHPIHVISYASSGTEDCTKGVFCFVSHVRELGRRCLVFMEPDKNVDFIMETILQIFRLNNKGHGNKLSITITQSPEPNSNCDHPTYVNVCSLPAALGLERQPWYHGEMERANAESMLRHEGDFLVRASPNTANNFVLSGIANSVAKHFLLLDENDQKVRKQQQVFETIVELIEYHRGENVPIISEGSELHLIRPIVRFAAPLPRR</sequence>
<dbReference type="PRINTS" id="PR00401">
    <property type="entry name" value="SH2DOMAIN"/>
</dbReference>
<dbReference type="InterPro" id="IPR000980">
    <property type="entry name" value="SH2"/>
</dbReference>
<dbReference type="SUPFAM" id="SSF55550">
    <property type="entry name" value="SH2 domain"/>
    <property type="match status" value="1"/>
</dbReference>
<dbReference type="SMART" id="SM00252">
    <property type="entry name" value="SH2"/>
    <property type="match status" value="1"/>
</dbReference>
<keyword evidence="1 2" id="KW-0727">SH2 domain</keyword>
<dbReference type="InterPro" id="IPR035676">
    <property type="entry name" value="SHC_SH2"/>
</dbReference>
<dbReference type="GO" id="GO:0016477">
    <property type="term" value="P:cell migration"/>
    <property type="evidence" value="ECO:0007669"/>
    <property type="project" value="TreeGrafter"/>
</dbReference>
<evidence type="ECO:0000259" key="3">
    <source>
        <dbReference type="PROSITE" id="PS01179"/>
    </source>
</evidence>
<dbReference type="GO" id="GO:0030971">
    <property type="term" value="F:receptor tyrosine kinase binding"/>
    <property type="evidence" value="ECO:0007669"/>
    <property type="project" value="TreeGrafter"/>
</dbReference>
<evidence type="ECO:0000259" key="4">
    <source>
        <dbReference type="PROSITE" id="PS50001"/>
    </source>
</evidence>
<dbReference type="PANTHER" id="PTHR19969:SF5">
    <property type="entry name" value="CRK-LIKE PROTEIN"/>
    <property type="match status" value="1"/>
</dbReference>
<dbReference type="PANTHER" id="PTHR19969">
    <property type="entry name" value="SH2-SH3 ADAPTOR PROTEIN-RELATED"/>
    <property type="match status" value="1"/>
</dbReference>
<dbReference type="CDD" id="cd00934">
    <property type="entry name" value="PTB"/>
    <property type="match status" value="1"/>
</dbReference>
<dbReference type="GO" id="GO:0005737">
    <property type="term" value="C:cytoplasm"/>
    <property type="evidence" value="ECO:0007669"/>
    <property type="project" value="TreeGrafter"/>
</dbReference>
<dbReference type="PROSITE" id="PS01179">
    <property type="entry name" value="PID"/>
    <property type="match status" value="1"/>
</dbReference>
<dbReference type="CDD" id="cd09925">
    <property type="entry name" value="SH2_SHC"/>
    <property type="match status" value="1"/>
</dbReference>
<dbReference type="InterPro" id="IPR051184">
    <property type="entry name" value="Tyrosine-phos_adapter"/>
</dbReference>
<dbReference type="InterPro" id="IPR036860">
    <property type="entry name" value="SH2_dom_sf"/>
</dbReference>
<dbReference type="Gene3D" id="3.30.505.10">
    <property type="entry name" value="SH2 domain"/>
    <property type="match status" value="1"/>
</dbReference>
<dbReference type="Pfam" id="PF00640">
    <property type="entry name" value="PID"/>
    <property type="match status" value="1"/>
</dbReference>
<evidence type="ECO:0000256" key="1">
    <source>
        <dbReference type="ARBA" id="ARBA00022999"/>
    </source>
</evidence>
<evidence type="ECO:0000313" key="6">
    <source>
        <dbReference type="Proteomes" id="UP000024404"/>
    </source>
</evidence>
<evidence type="ECO:0000256" key="2">
    <source>
        <dbReference type="PROSITE-ProRule" id="PRU00191"/>
    </source>
</evidence>
<keyword evidence="6" id="KW-1185">Reference proteome</keyword>
<dbReference type="Pfam" id="PF00017">
    <property type="entry name" value="SH2"/>
    <property type="match status" value="1"/>
</dbReference>
<dbReference type="InterPro" id="IPR011993">
    <property type="entry name" value="PH-like_dom_sf"/>
</dbReference>
<dbReference type="EMBL" id="CMVM020000049">
    <property type="status" value="NOT_ANNOTATED_CDS"/>
    <property type="molecule type" value="Genomic_DNA"/>
</dbReference>
<dbReference type="AlphaFoldDB" id="A0A8R1XQT8"/>
<reference evidence="5" key="2">
    <citation type="submission" date="2022-06" db="UniProtKB">
        <authorList>
            <consortium name="EnsemblMetazoa"/>
        </authorList>
    </citation>
    <scope>IDENTIFICATION</scope>
</reference>
<dbReference type="GO" id="GO:0035591">
    <property type="term" value="F:signaling adaptor activity"/>
    <property type="evidence" value="ECO:0007669"/>
    <property type="project" value="TreeGrafter"/>
</dbReference>
<reference evidence="6" key="1">
    <citation type="submission" date="2013-10" db="EMBL/GenBank/DDBJ databases">
        <title>Genome sequencing of Onchocerca volvulus.</title>
        <authorList>
            <person name="Cotton J."/>
            <person name="Tsai J."/>
            <person name="Stanley E."/>
            <person name="Tracey A."/>
            <person name="Holroyd N."/>
            <person name="Lustigman S."/>
            <person name="Berriman M."/>
        </authorList>
    </citation>
    <scope>NUCLEOTIDE SEQUENCE</scope>
</reference>
<dbReference type="EnsemblMetazoa" id="OVOC1658.1">
    <property type="protein sequence ID" value="OVOC1658.1"/>
    <property type="gene ID" value="WBGene00238467"/>
</dbReference>
<dbReference type="InterPro" id="IPR006020">
    <property type="entry name" value="PTB/PI_dom"/>
</dbReference>
<dbReference type="SMART" id="SM00462">
    <property type="entry name" value="PTB"/>
    <property type="match status" value="1"/>
</dbReference>
<evidence type="ECO:0008006" key="7">
    <source>
        <dbReference type="Google" id="ProtNLM"/>
    </source>
</evidence>
<proteinExistence type="predicted"/>
<dbReference type="SUPFAM" id="SSF50729">
    <property type="entry name" value="PH domain-like"/>
    <property type="match status" value="1"/>
</dbReference>
<protein>
    <recommendedName>
        <fullName evidence="7">SH2 domain-containing protein</fullName>
    </recommendedName>
</protein>
<evidence type="ECO:0000313" key="5">
    <source>
        <dbReference type="EnsemblMetazoa" id="OVOC1658.1"/>
    </source>
</evidence>
<dbReference type="Proteomes" id="UP000024404">
    <property type="component" value="Unassembled WGS sequence"/>
</dbReference>
<dbReference type="OMA" id="CHQLGIC"/>
<organism evidence="5 6">
    <name type="scientific">Onchocerca volvulus</name>
    <dbReference type="NCBI Taxonomy" id="6282"/>
    <lineage>
        <taxon>Eukaryota</taxon>
        <taxon>Metazoa</taxon>
        <taxon>Ecdysozoa</taxon>
        <taxon>Nematoda</taxon>
        <taxon>Chromadorea</taxon>
        <taxon>Rhabditida</taxon>
        <taxon>Spirurina</taxon>
        <taxon>Spiruromorpha</taxon>
        <taxon>Filarioidea</taxon>
        <taxon>Onchocercidae</taxon>
        <taxon>Onchocerca</taxon>
    </lineage>
</organism>
<dbReference type="GO" id="GO:0007167">
    <property type="term" value="P:enzyme-linked receptor protein signaling pathway"/>
    <property type="evidence" value="ECO:0007669"/>
    <property type="project" value="TreeGrafter"/>
</dbReference>
<name>A0A8R1XQT8_ONCVO</name>
<dbReference type="Gene3D" id="2.30.29.30">
    <property type="entry name" value="Pleckstrin-homology domain (PH domain)/Phosphotyrosine-binding domain (PTB)"/>
    <property type="match status" value="1"/>
</dbReference>
<accession>A0A8R1XQT8</accession>
<dbReference type="PROSITE" id="PS50001">
    <property type="entry name" value="SH2"/>
    <property type="match status" value="1"/>
</dbReference>